<evidence type="ECO:0000256" key="5">
    <source>
        <dbReference type="RuleBase" id="RU361168"/>
    </source>
</evidence>
<organism evidence="8 9">
    <name type="scientific">Kitasatospora kifunensis</name>
    <name type="common">Streptomyces kifunensis</name>
    <dbReference type="NCBI Taxonomy" id="58351"/>
    <lineage>
        <taxon>Bacteria</taxon>
        <taxon>Bacillati</taxon>
        <taxon>Actinomycetota</taxon>
        <taxon>Actinomycetes</taxon>
        <taxon>Kitasatosporales</taxon>
        <taxon>Streptomycetaceae</taxon>
        <taxon>Kitasatospora</taxon>
    </lineage>
</organism>
<dbReference type="SUPFAM" id="SSF50370">
    <property type="entry name" value="Ricin B-like lectins"/>
    <property type="match status" value="1"/>
</dbReference>
<evidence type="ECO:0000256" key="4">
    <source>
        <dbReference type="ARBA" id="ARBA00023295"/>
    </source>
</evidence>
<accession>A0A7W7R5S7</accession>
<dbReference type="Pfam" id="PF17801">
    <property type="entry name" value="Melibiase_C"/>
    <property type="match status" value="1"/>
</dbReference>
<feature type="chain" id="PRO_5039336513" description="Alpha-galactosidase" evidence="6">
    <location>
        <begin position="33"/>
        <end position="567"/>
    </location>
</feature>
<dbReference type="EC" id="3.2.1.22" evidence="5"/>
<dbReference type="PROSITE" id="PS00512">
    <property type="entry name" value="ALPHA_GALACTOSIDASE"/>
    <property type="match status" value="1"/>
</dbReference>
<dbReference type="Pfam" id="PF16499">
    <property type="entry name" value="Melibiase_2"/>
    <property type="match status" value="1"/>
</dbReference>
<dbReference type="InterPro" id="IPR006311">
    <property type="entry name" value="TAT_signal"/>
</dbReference>
<dbReference type="Gene3D" id="2.60.40.1180">
    <property type="entry name" value="Golgi alpha-mannosidase II"/>
    <property type="match status" value="1"/>
</dbReference>
<name>A0A7W7R5S7_KITKI</name>
<dbReference type="PANTHER" id="PTHR11452">
    <property type="entry name" value="ALPHA-GALACTOSIDASE/ALPHA-N-ACETYLGALACTOSAMINIDASE"/>
    <property type="match status" value="1"/>
</dbReference>
<dbReference type="GO" id="GO:0005975">
    <property type="term" value="P:carbohydrate metabolic process"/>
    <property type="evidence" value="ECO:0007669"/>
    <property type="project" value="InterPro"/>
</dbReference>
<keyword evidence="9" id="KW-1185">Reference proteome</keyword>
<dbReference type="InterPro" id="IPR035992">
    <property type="entry name" value="Ricin_B-like_lectins"/>
</dbReference>
<evidence type="ECO:0000256" key="6">
    <source>
        <dbReference type="SAM" id="SignalP"/>
    </source>
</evidence>
<dbReference type="EMBL" id="JACHJV010000001">
    <property type="protein sequence ID" value="MBB4925942.1"/>
    <property type="molecule type" value="Genomic_DNA"/>
</dbReference>
<keyword evidence="3 5" id="KW-0378">Hydrolase</keyword>
<dbReference type="Proteomes" id="UP000540506">
    <property type="component" value="Unassembled WGS sequence"/>
</dbReference>
<dbReference type="CDD" id="cd23418">
    <property type="entry name" value="beta-trefoil_Ricin_XLN-like"/>
    <property type="match status" value="1"/>
</dbReference>
<evidence type="ECO:0000256" key="2">
    <source>
        <dbReference type="ARBA" id="ARBA00022729"/>
    </source>
</evidence>
<dbReference type="PROSITE" id="PS51318">
    <property type="entry name" value="TAT"/>
    <property type="match status" value="1"/>
</dbReference>
<dbReference type="InterPro" id="IPR000772">
    <property type="entry name" value="Ricin_B_lectin"/>
</dbReference>
<reference evidence="8 9" key="1">
    <citation type="submission" date="2020-08" db="EMBL/GenBank/DDBJ databases">
        <title>Sequencing the genomes of 1000 actinobacteria strains.</title>
        <authorList>
            <person name="Klenk H.-P."/>
        </authorList>
    </citation>
    <scope>NUCLEOTIDE SEQUENCE [LARGE SCALE GENOMIC DNA]</scope>
    <source>
        <strain evidence="8 9">DSM 41654</strain>
    </source>
</reference>
<dbReference type="InterPro" id="IPR002241">
    <property type="entry name" value="Glyco_hydro_27"/>
</dbReference>
<dbReference type="SUPFAM" id="SSF51445">
    <property type="entry name" value="(Trans)glycosidases"/>
    <property type="match status" value="1"/>
</dbReference>
<dbReference type="Gene3D" id="2.80.10.50">
    <property type="match status" value="1"/>
</dbReference>
<dbReference type="InterPro" id="IPR013785">
    <property type="entry name" value="Aldolase_TIM"/>
</dbReference>
<keyword evidence="4 5" id="KW-0326">Glycosidase</keyword>
<dbReference type="RefSeq" id="WP_184938552.1">
    <property type="nucleotide sequence ID" value="NZ_JACHJV010000001.1"/>
</dbReference>
<dbReference type="CDD" id="cd14792">
    <property type="entry name" value="GH27"/>
    <property type="match status" value="1"/>
</dbReference>
<dbReference type="GO" id="GO:0004557">
    <property type="term" value="F:alpha-galactosidase activity"/>
    <property type="evidence" value="ECO:0007669"/>
    <property type="project" value="UniProtKB-EC"/>
</dbReference>
<evidence type="ECO:0000313" key="9">
    <source>
        <dbReference type="Proteomes" id="UP000540506"/>
    </source>
</evidence>
<protein>
    <recommendedName>
        <fullName evidence="5">Alpha-galactosidase</fullName>
        <ecNumber evidence="5">3.2.1.22</ecNumber>
    </recommendedName>
    <alternativeName>
        <fullName evidence="5">Melibiase</fullName>
    </alternativeName>
</protein>
<gene>
    <name evidence="8" type="ORF">FHR34_004935</name>
</gene>
<dbReference type="SUPFAM" id="SSF51011">
    <property type="entry name" value="Glycosyl hydrolase domain"/>
    <property type="match status" value="1"/>
</dbReference>
<keyword evidence="5" id="KW-1015">Disulfide bond</keyword>
<dbReference type="PANTHER" id="PTHR11452:SF75">
    <property type="entry name" value="ALPHA-GALACTOSIDASE MEL1"/>
    <property type="match status" value="1"/>
</dbReference>
<evidence type="ECO:0000256" key="3">
    <source>
        <dbReference type="ARBA" id="ARBA00022801"/>
    </source>
</evidence>
<evidence type="ECO:0000256" key="1">
    <source>
        <dbReference type="ARBA" id="ARBA00009743"/>
    </source>
</evidence>
<comment type="similarity">
    <text evidence="1 5">Belongs to the glycosyl hydrolase 27 family.</text>
</comment>
<dbReference type="PROSITE" id="PS50231">
    <property type="entry name" value="RICIN_B_LECTIN"/>
    <property type="match status" value="1"/>
</dbReference>
<evidence type="ECO:0000313" key="8">
    <source>
        <dbReference type="EMBL" id="MBB4925942.1"/>
    </source>
</evidence>
<dbReference type="SMART" id="SM00458">
    <property type="entry name" value="RICIN"/>
    <property type="match status" value="1"/>
</dbReference>
<comment type="caution">
    <text evidence="8">The sequence shown here is derived from an EMBL/GenBank/DDBJ whole genome shotgun (WGS) entry which is preliminary data.</text>
</comment>
<comment type="catalytic activity">
    <reaction evidence="5">
        <text>Hydrolysis of terminal, non-reducing alpha-D-galactose residues in alpha-D-galactosides, including galactose oligosaccharides, galactomannans and galactolipids.</text>
        <dbReference type="EC" id="3.2.1.22"/>
    </reaction>
</comment>
<evidence type="ECO:0000259" key="7">
    <source>
        <dbReference type="SMART" id="SM00458"/>
    </source>
</evidence>
<dbReference type="InterPro" id="IPR041233">
    <property type="entry name" value="Melibiase_C"/>
</dbReference>
<feature type="domain" description="Ricin B lectin" evidence="7">
    <location>
        <begin position="435"/>
        <end position="567"/>
    </location>
</feature>
<feature type="signal peptide" evidence="6">
    <location>
        <begin position="1"/>
        <end position="32"/>
    </location>
</feature>
<keyword evidence="2 6" id="KW-0732">Signal</keyword>
<dbReference type="InterPro" id="IPR017853">
    <property type="entry name" value="GH"/>
</dbReference>
<sequence>MTPHRRLSSLTTRTLLALSLALPGLGAGAVLAAAPAQALGNGVALTPPMGWDDWNTFGCNTSEALVKETADFMASSGLRDAGYQYVNVDDCWPARSRDANGNLVADPTKFPDGMAATAAYVHSKGLKFGLYESPTLHTCQGFPGSLDHEQQDARTFASWGVDYLKYDNCLASDPNQRVGDEKLPLETRDGWMRDALAATGRPIVFSLSLQPAAQGETPWVWGKSVANLWRIDGDRDSSFAGLTRLVHADLDKAQYAGPGAWNDIDMLATGNYSNLSAQLTYDESKSELSLASVLAAPLISGADLRAAATPADPGFPITQQMLGLYLDKDVIAVDQDSLGVQGTEVSSTGGLDVLRRPLANGDVATVLFNESSAPATISTTASALGLPAAVGGYQLNDLWAHTSTVSQDGSISASVPPGGSVMYRVSPLNVSVGPSHLLVSQSSGRCLDAYDNQTAPGTKLEIWDCNGGANQHWAAGSNGDLRTYNGTQCLGTAGGSLSSGTPAQLEPCDGSAGQKWTVNADGSITTPSAYGLCLDVTGGNLPSGNVNGVPVEVYSCNGGANQRWTEQ</sequence>
<dbReference type="Gene3D" id="3.20.20.70">
    <property type="entry name" value="Aldolase class I"/>
    <property type="match status" value="1"/>
</dbReference>
<dbReference type="Pfam" id="PF00652">
    <property type="entry name" value="Ricin_B_lectin"/>
    <property type="match status" value="1"/>
</dbReference>
<dbReference type="InterPro" id="IPR000111">
    <property type="entry name" value="Glyco_hydro_27/36_CS"/>
</dbReference>
<dbReference type="PRINTS" id="PR00740">
    <property type="entry name" value="GLHYDRLASE27"/>
</dbReference>
<dbReference type="InterPro" id="IPR013780">
    <property type="entry name" value="Glyco_hydro_b"/>
</dbReference>
<proteinExistence type="inferred from homology"/>
<dbReference type="AlphaFoldDB" id="A0A7W7R5S7"/>